<dbReference type="GeneID" id="35591117"/>
<keyword evidence="4" id="KW-0520">NAD</keyword>
<evidence type="ECO:0000313" key="8">
    <source>
        <dbReference type="EMBL" id="AUV80834.1"/>
    </source>
</evidence>
<keyword evidence="2" id="KW-0028">Amino-acid biosynthesis</keyword>
<dbReference type="InterPro" id="IPR006139">
    <property type="entry name" value="D-isomer_2_OHA_DH_cat_dom"/>
</dbReference>
<dbReference type="PROSITE" id="PS00065">
    <property type="entry name" value="D_2_HYDROXYACID_DH_1"/>
    <property type="match status" value="1"/>
</dbReference>
<evidence type="ECO:0000259" key="7">
    <source>
        <dbReference type="Pfam" id="PF02826"/>
    </source>
</evidence>
<keyword evidence="3 5" id="KW-0560">Oxidoreductase</keyword>
<evidence type="ECO:0000256" key="4">
    <source>
        <dbReference type="ARBA" id="ARBA00023027"/>
    </source>
</evidence>
<proteinExistence type="inferred from homology"/>
<reference evidence="8 9" key="1">
    <citation type="submission" date="2018-01" db="EMBL/GenBank/DDBJ databases">
        <title>Complete genome sequence of Salinigranum rubrum GX10T, an extremely halophilic archaeon isolated from a marine solar saltern.</title>
        <authorList>
            <person name="Han S."/>
        </authorList>
    </citation>
    <scope>NUCLEOTIDE SEQUENCE [LARGE SCALE GENOMIC DNA]</scope>
    <source>
        <strain evidence="8 9">GX10</strain>
    </source>
</reference>
<dbReference type="KEGG" id="srub:C2R22_03470"/>
<dbReference type="Gene3D" id="3.40.50.720">
    <property type="entry name" value="NAD(P)-binding Rossmann-like Domain"/>
    <property type="match status" value="2"/>
</dbReference>
<dbReference type="InterPro" id="IPR050857">
    <property type="entry name" value="D-2-hydroxyacid_DH"/>
</dbReference>
<organism evidence="8 9">
    <name type="scientific">Salinigranum rubrum</name>
    <dbReference type="NCBI Taxonomy" id="755307"/>
    <lineage>
        <taxon>Archaea</taxon>
        <taxon>Methanobacteriati</taxon>
        <taxon>Methanobacteriota</taxon>
        <taxon>Stenosarchaea group</taxon>
        <taxon>Halobacteria</taxon>
        <taxon>Halobacteriales</taxon>
        <taxon>Haloferacaceae</taxon>
        <taxon>Salinigranum</taxon>
    </lineage>
</organism>
<protein>
    <submittedName>
        <fullName evidence="8">Hydroxyacid dehydrogenase</fullName>
    </submittedName>
</protein>
<evidence type="ECO:0000256" key="5">
    <source>
        <dbReference type="RuleBase" id="RU003719"/>
    </source>
</evidence>
<dbReference type="GO" id="GO:0008652">
    <property type="term" value="P:amino acid biosynthetic process"/>
    <property type="evidence" value="ECO:0007669"/>
    <property type="project" value="UniProtKB-KW"/>
</dbReference>
<dbReference type="InterPro" id="IPR036291">
    <property type="entry name" value="NAD(P)-bd_dom_sf"/>
</dbReference>
<dbReference type="PROSITE" id="PS00670">
    <property type="entry name" value="D_2_HYDROXYACID_DH_2"/>
    <property type="match status" value="1"/>
</dbReference>
<evidence type="ECO:0000256" key="3">
    <source>
        <dbReference type="ARBA" id="ARBA00023002"/>
    </source>
</evidence>
<dbReference type="PANTHER" id="PTHR42789">
    <property type="entry name" value="D-ISOMER SPECIFIC 2-HYDROXYACID DEHYDROGENASE FAMILY PROTEIN (AFU_ORTHOLOGUE AFUA_6G10090)"/>
    <property type="match status" value="1"/>
</dbReference>
<dbReference type="OrthoDB" id="34275at2157"/>
<dbReference type="Pfam" id="PF00389">
    <property type="entry name" value="2-Hacid_dh"/>
    <property type="match status" value="1"/>
</dbReference>
<dbReference type="InterPro" id="IPR029752">
    <property type="entry name" value="D-isomer_DH_CS1"/>
</dbReference>
<sequence length="357" mass="37861">MKTLITANIDDGQLHRLTNDLGLDIDYHPIAERDGRYSTERMKELLDGVEILVVGFEGVSAEVMDAASDLRLIACPRGGPDANVDIAAATERDIPVLYAPGRNAVSVADFTLGLILGVARHIPAGHHKLHVGEYTGRPKADSAGGGEREDVTWGIAKGSPYVELKGPELEGETVGVVGLGAIGQLVAERAAGFGVDLVGFDPFVDAEQMAEYGVEKVDLETLCERSRFVTVHCPVTDATRGLIGEDEFSLMSESTYFVNTARGAIIDQDALLAALQAGELAGAALDVYDEEPLPEDHALLDLDNVVTTPHLAGAATGVVSRHSKMVTDDIAAFLDDREPTHVANESVLQTAQQVGGD</sequence>
<dbReference type="SUPFAM" id="SSF52283">
    <property type="entry name" value="Formate/glycerate dehydrogenase catalytic domain-like"/>
    <property type="match status" value="1"/>
</dbReference>
<dbReference type="InterPro" id="IPR029753">
    <property type="entry name" value="D-isomer_DH_CS"/>
</dbReference>
<comment type="similarity">
    <text evidence="1 5">Belongs to the D-isomer specific 2-hydroxyacid dehydrogenase family.</text>
</comment>
<dbReference type="AlphaFoldDB" id="A0A2I8VG23"/>
<dbReference type="GO" id="GO:0051287">
    <property type="term" value="F:NAD binding"/>
    <property type="evidence" value="ECO:0007669"/>
    <property type="project" value="InterPro"/>
</dbReference>
<gene>
    <name evidence="8" type="ORF">C2R22_03470</name>
</gene>
<dbReference type="RefSeq" id="WP_103424521.1">
    <property type="nucleotide sequence ID" value="NZ_CP026309.1"/>
</dbReference>
<dbReference type="Pfam" id="PF02826">
    <property type="entry name" value="2-Hacid_dh_C"/>
    <property type="match status" value="1"/>
</dbReference>
<dbReference type="CDD" id="cd12171">
    <property type="entry name" value="2-Hacid_dh_10"/>
    <property type="match status" value="1"/>
</dbReference>
<dbReference type="GO" id="GO:0016616">
    <property type="term" value="F:oxidoreductase activity, acting on the CH-OH group of donors, NAD or NADP as acceptor"/>
    <property type="evidence" value="ECO:0007669"/>
    <property type="project" value="InterPro"/>
</dbReference>
<dbReference type="EMBL" id="CP026309">
    <property type="protein sequence ID" value="AUV80834.1"/>
    <property type="molecule type" value="Genomic_DNA"/>
</dbReference>
<feature type="domain" description="D-isomer specific 2-hydroxyacid dehydrogenase NAD-binding" evidence="7">
    <location>
        <begin position="161"/>
        <end position="312"/>
    </location>
</feature>
<dbReference type="SUPFAM" id="SSF51735">
    <property type="entry name" value="NAD(P)-binding Rossmann-fold domains"/>
    <property type="match status" value="1"/>
</dbReference>
<evidence type="ECO:0000256" key="2">
    <source>
        <dbReference type="ARBA" id="ARBA00022605"/>
    </source>
</evidence>
<feature type="domain" description="D-isomer specific 2-hydroxyacid dehydrogenase catalytic" evidence="6">
    <location>
        <begin position="5"/>
        <end position="344"/>
    </location>
</feature>
<keyword evidence="9" id="KW-1185">Reference proteome</keyword>
<dbReference type="Proteomes" id="UP000236584">
    <property type="component" value="Chromosome"/>
</dbReference>
<evidence type="ECO:0000313" key="9">
    <source>
        <dbReference type="Proteomes" id="UP000236584"/>
    </source>
</evidence>
<evidence type="ECO:0000259" key="6">
    <source>
        <dbReference type="Pfam" id="PF00389"/>
    </source>
</evidence>
<evidence type="ECO:0000256" key="1">
    <source>
        <dbReference type="ARBA" id="ARBA00005854"/>
    </source>
</evidence>
<name>A0A2I8VG23_9EURY</name>
<dbReference type="PANTHER" id="PTHR42789:SF1">
    <property type="entry name" value="D-ISOMER SPECIFIC 2-HYDROXYACID DEHYDROGENASE FAMILY PROTEIN (AFU_ORTHOLOGUE AFUA_6G10090)"/>
    <property type="match status" value="1"/>
</dbReference>
<accession>A0A2I8VG23</accession>
<dbReference type="InterPro" id="IPR006140">
    <property type="entry name" value="D-isomer_DH_NAD-bd"/>
</dbReference>